<dbReference type="InterPro" id="IPR001841">
    <property type="entry name" value="Znf_RING"/>
</dbReference>
<dbReference type="InterPro" id="IPR000967">
    <property type="entry name" value="Znf_NFX1"/>
</dbReference>
<feature type="compositionally biased region" description="Gly residues" evidence="11">
    <location>
        <begin position="216"/>
        <end position="234"/>
    </location>
</feature>
<evidence type="ECO:0000313" key="15">
    <source>
        <dbReference type="Proteomes" id="UP000076874"/>
    </source>
</evidence>
<organism evidence="14 15">
    <name type="scientific">Niveomyces insectorum RCEF 264</name>
    <dbReference type="NCBI Taxonomy" id="1081102"/>
    <lineage>
        <taxon>Eukaryota</taxon>
        <taxon>Fungi</taxon>
        <taxon>Dikarya</taxon>
        <taxon>Ascomycota</taxon>
        <taxon>Pezizomycotina</taxon>
        <taxon>Sordariomycetes</taxon>
        <taxon>Hypocreomycetidae</taxon>
        <taxon>Hypocreales</taxon>
        <taxon>Cordycipitaceae</taxon>
        <taxon>Niveomyces</taxon>
    </lineage>
</organism>
<feature type="compositionally biased region" description="Gly residues" evidence="11">
    <location>
        <begin position="61"/>
        <end position="94"/>
    </location>
</feature>
<keyword evidence="4" id="KW-0677">Repeat</keyword>
<keyword evidence="6" id="KW-0862">Zinc</keyword>
<sequence length="1349" mass="143401">MAGPPGSRPGPGLNPAASSWEPGTAPGGPPAERAQTGQPTAQHTPPGGHQQGHRGGHRGGRGVGRGGGPGGGPGGGSRGGFQGGRQQGVPGRGGFAQAPGPQNRNVLAGRGRQPPVTLPPHLLPTNLPIDRMGRGFNIPSIGGTGAPRPPLPDLLALSGHGPGGRPVAPGVPHPQTQQVVPSGGPRGNNNQGGAAAAGPPASRRNRRNGRGRGSSSSGGGSNSDGNGNDNGNGNNGAHTTTQQQSTIVPPEPFDGQHTTAAWAGEEFGEPILDTSEDKLLGPKLPPSQASTLTARIHEDIDNGTYECIICLVSVKRTSRIWVCTACYNVTHFSCVATWLNLLEYHSDDPVSARCPACNSGVPCTESARSVYYCWCDKRKKRDVTPLALPPHSCGLVCGKARTGCPHTCPATCHAGPCPPCTEPGPTTVCSCGKQTSTLPCKQTAYDQPWSCGKVCGNTLSCGLHKCTRVCHPGACLPCSVPAPSICYCGKRRKTVSCNKRGRALPSFDYGQLGAADDDDESSAPPGVPDDAQNSSSLRQSSRRRIDSLTDAVSKGSFFDGSFSCHSLCQRAFDCGVHACSKTCHPQDEKPAHCPFSPDVVTHCPCGKMPVRQLTNELRRSCLDQVPTCANTCDKRLACGHACPGTCHVGACPPCEKQISARCLCGRQQWEKTCGDEDARANLRCNHVCRATLSCGQHVCNRTCCSGWTKALQRRAAAKGRQPVTALNDVEAEHICVRRCGRVLNCGIHECPLMCHSGPCLSCTAYVNEELRCPCGQTVVPPPFPCGTQLPICDADCTRQPPCGHARVPHQCHGDSQPCPRCQQLVSKSCRCGKTILNRVACGARDIRCETVCGQPLKCGVHTCKLRCHGPGECEDARHDGTGCKQTCGRPKALCGHPCDKECHGRSDCVETKPCKSTVLVTCPCHRREQQVRCTACTTNTSPSRPILTCDDECLRIQRNNNLKAALNISDTHEAEHNPYSPETLRFFQKNRTWATAQEHAFRVFADNESGRRYNFKPMPAGKRAFLHMLAKDFGLESLSQDPEPHRHVSLYKPARFVAAPSKTLLGVTNELHTKERQRVAETASAAASQDGVAAVSSSTSSPSPVLAAFVALQRRPFNAVLIPASRAKKRTSDGDESNNTLRTILEAWREQEALPVEASPAVRVPLPNGDLLVKIAIPAAAPAARERLLRFVVSYLDNCLGRAGGEPEPIRLCYVDANNKVVWCEGDHKADGPPASRAQDENEDGAEHEASQWNVVVGRATRREASGNVSGSVSTSASASTSSATAPRERALFRLKKTPMTPAAETAERQKRWQILAQQLVDGQEKDANDNTSSSEAGNDAGGPSEEKT</sequence>
<dbReference type="Pfam" id="PF01422">
    <property type="entry name" value="zf-NF-X1"/>
    <property type="match status" value="7"/>
</dbReference>
<feature type="compositionally biased region" description="Low complexity" evidence="11">
    <location>
        <begin position="153"/>
        <end position="174"/>
    </location>
</feature>
<evidence type="ECO:0000256" key="10">
    <source>
        <dbReference type="PROSITE-ProRule" id="PRU00175"/>
    </source>
</evidence>
<keyword evidence="8" id="KW-0804">Transcription</keyword>
<keyword evidence="9" id="KW-0539">Nucleus</keyword>
<dbReference type="Gene3D" id="3.30.1370.50">
    <property type="entry name" value="R3H-like domain"/>
    <property type="match status" value="1"/>
</dbReference>
<keyword evidence="15" id="KW-1185">Reference proteome</keyword>
<evidence type="ECO:0000259" key="13">
    <source>
        <dbReference type="PROSITE" id="PS51061"/>
    </source>
</evidence>
<dbReference type="GO" id="GO:0008270">
    <property type="term" value="F:zinc ion binding"/>
    <property type="evidence" value="ECO:0007669"/>
    <property type="project" value="UniProtKB-KW"/>
</dbReference>
<dbReference type="GO" id="GO:0000122">
    <property type="term" value="P:negative regulation of transcription by RNA polymerase II"/>
    <property type="evidence" value="ECO:0007669"/>
    <property type="project" value="TreeGrafter"/>
</dbReference>
<keyword evidence="7" id="KW-0805">Transcription regulation</keyword>
<gene>
    <name evidence="14" type="ORF">SPI_05035</name>
</gene>
<evidence type="ECO:0000256" key="3">
    <source>
        <dbReference type="ARBA" id="ARBA00022723"/>
    </source>
</evidence>
<evidence type="ECO:0000256" key="1">
    <source>
        <dbReference type="ARBA" id="ARBA00004123"/>
    </source>
</evidence>
<comment type="caution">
    <text evidence="14">The sequence shown here is derived from an EMBL/GenBank/DDBJ whole genome shotgun (WGS) entry which is preliminary data.</text>
</comment>
<accession>A0A167TW37</accession>
<keyword evidence="3" id="KW-0479">Metal-binding</keyword>
<dbReference type="PANTHER" id="PTHR12360:SF12">
    <property type="entry name" value="TRANSCRIPTIONAL REPRESSOR NF-X1"/>
    <property type="match status" value="1"/>
</dbReference>
<dbReference type="GO" id="GO:0000981">
    <property type="term" value="F:DNA-binding transcription factor activity, RNA polymerase II-specific"/>
    <property type="evidence" value="ECO:0007669"/>
    <property type="project" value="TreeGrafter"/>
</dbReference>
<reference evidence="14 15" key="1">
    <citation type="journal article" date="2016" name="Genome Biol. Evol.">
        <title>Divergent and convergent evolution of fungal pathogenicity.</title>
        <authorList>
            <person name="Shang Y."/>
            <person name="Xiao G."/>
            <person name="Zheng P."/>
            <person name="Cen K."/>
            <person name="Zhan S."/>
            <person name="Wang C."/>
        </authorList>
    </citation>
    <scope>NUCLEOTIDE SEQUENCE [LARGE SCALE GENOMIC DNA]</scope>
    <source>
        <strain evidence="14 15">RCEF 264</strain>
    </source>
</reference>
<protein>
    <submittedName>
        <fullName evidence="14">Nf-x1 finger transcription factor</fullName>
    </submittedName>
</protein>
<feature type="region of interest" description="Disordered" evidence="11">
    <location>
        <begin position="1316"/>
        <end position="1349"/>
    </location>
</feature>
<feature type="region of interest" description="Disordered" evidence="11">
    <location>
        <begin position="508"/>
        <end position="544"/>
    </location>
</feature>
<dbReference type="FunFam" id="3.30.1370.50:FF:000006">
    <property type="entry name" value="NF-X1 finger transcription factor"/>
    <property type="match status" value="1"/>
</dbReference>
<dbReference type="SUPFAM" id="SSF57850">
    <property type="entry name" value="RING/U-box"/>
    <property type="match status" value="1"/>
</dbReference>
<feature type="compositionally biased region" description="Basic residues" evidence="11">
    <location>
        <begin position="51"/>
        <end position="60"/>
    </location>
</feature>
<dbReference type="SMART" id="SM00393">
    <property type="entry name" value="R3H"/>
    <property type="match status" value="1"/>
</dbReference>
<dbReference type="InterPro" id="IPR036867">
    <property type="entry name" value="R3H_dom_sf"/>
</dbReference>
<dbReference type="InterPro" id="IPR034078">
    <property type="entry name" value="NFX1_fam"/>
</dbReference>
<dbReference type="InterPro" id="IPR001374">
    <property type="entry name" value="R3H_dom"/>
</dbReference>
<feature type="domain" description="R3H" evidence="13">
    <location>
        <begin position="990"/>
        <end position="1054"/>
    </location>
</feature>
<dbReference type="Pfam" id="PF01424">
    <property type="entry name" value="R3H"/>
    <property type="match status" value="1"/>
</dbReference>
<dbReference type="PROSITE" id="PS50089">
    <property type="entry name" value="ZF_RING_2"/>
    <property type="match status" value="1"/>
</dbReference>
<feature type="region of interest" description="Disordered" evidence="11">
    <location>
        <begin position="1"/>
        <end position="257"/>
    </location>
</feature>
<dbReference type="PANTHER" id="PTHR12360">
    <property type="entry name" value="NUCLEAR TRANSCRIPTION FACTOR, X-BOX BINDING 1 NFX1"/>
    <property type="match status" value="1"/>
</dbReference>
<dbReference type="GO" id="GO:0000977">
    <property type="term" value="F:RNA polymerase II transcription regulatory region sequence-specific DNA binding"/>
    <property type="evidence" value="ECO:0007669"/>
    <property type="project" value="TreeGrafter"/>
</dbReference>
<feature type="domain" description="RING-type" evidence="12">
    <location>
        <begin position="307"/>
        <end position="358"/>
    </location>
</feature>
<name>A0A167TW37_9HYPO</name>
<evidence type="ECO:0000259" key="12">
    <source>
        <dbReference type="PROSITE" id="PS50089"/>
    </source>
</evidence>
<feature type="region of interest" description="Disordered" evidence="11">
    <location>
        <begin position="1227"/>
        <end position="1289"/>
    </location>
</feature>
<dbReference type="STRING" id="1081102.A0A167TW37"/>
<feature type="compositionally biased region" description="Low complexity" evidence="11">
    <location>
        <begin position="181"/>
        <end position="202"/>
    </location>
</feature>
<feature type="compositionally biased region" description="Polar residues" evidence="11">
    <location>
        <begin position="238"/>
        <end position="247"/>
    </location>
</feature>
<dbReference type="EMBL" id="AZHD01000008">
    <property type="protein sequence ID" value="OAA61011.1"/>
    <property type="molecule type" value="Genomic_DNA"/>
</dbReference>
<dbReference type="OrthoDB" id="6512771at2759"/>
<dbReference type="PROSITE" id="PS51061">
    <property type="entry name" value="R3H"/>
    <property type="match status" value="1"/>
</dbReference>
<evidence type="ECO:0000256" key="6">
    <source>
        <dbReference type="ARBA" id="ARBA00022833"/>
    </source>
</evidence>
<dbReference type="SMART" id="SM00438">
    <property type="entry name" value="ZnF_NFX"/>
    <property type="match status" value="9"/>
</dbReference>
<comment type="subcellular location">
    <subcellularLocation>
        <location evidence="1">Nucleus</location>
    </subcellularLocation>
</comment>
<dbReference type="SUPFAM" id="SSF82708">
    <property type="entry name" value="R3H domain"/>
    <property type="match status" value="1"/>
</dbReference>
<dbReference type="CDD" id="cd06008">
    <property type="entry name" value="NF-X1-zinc-finger"/>
    <property type="match status" value="4"/>
</dbReference>
<evidence type="ECO:0000256" key="8">
    <source>
        <dbReference type="ARBA" id="ARBA00023163"/>
    </source>
</evidence>
<feature type="compositionally biased region" description="Low complexity" evidence="11">
    <location>
        <begin position="1266"/>
        <end position="1286"/>
    </location>
</feature>
<proteinExistence type="inferred from homology"/>
<dbReference type="Proteomes" id="UP000076874">
    <property type="component" value="Unassembled WGS sequence"/>
</dbReference>
<evidence type="ECO:0000256" key="2">
    <source>
        <dbReference type="ARBA" id="ARBA00007269"/>
    </source>
</evidence>
<keyword evidence="5 10" id="KW-0863">Zinc-finger</keyword>
<evidence type="ECO:0000256" key="7">
    <source>
        <dbReference type="ARBA" id="ARBA00023015"/>
    </source>
</evidence>
<evidence type="ECO:0000256" key="11">
    <source>
        <dbReference type="SAM" id="MobiDB-lite"/>
    </source>
</evidence>
<evidence type="ECO:0000256" key="9">
    <source>
        <dbReference type="ARBA" id="ARBA00023242"/>
    </source>
</evidence>
<evidence type="ECO:0000313" key="14">
    <source>
        <dbReference type="EMBL" id="OAA61011.1"/>
    </source>
</evidence>
<dbReference type="GO" id="GO:0005634">
    <property type="term" value="C:nucleus"/>
    <property type="evidence" value="ECO:0007669"/>
    <property type="project" value="UniProtKB-SubCell"/>
</dbReference>
<evidence type="ECO:0000256" key="4">
    <source>
        <dbReference type="ARBA" id="ARBA00022737"/>
    </source>
</evidence>
<evidence type="ECO:0000256" key="5">
    <source>
        <dbReference type="ARBA" id="ARBA00022771"/>
    </source>
</evidence>
<comment type="similarity">
    <text evidence="2">Belongs to the NFX1 family.</text>
</comment>